<dbReference type="Proteomes" id="UP000006695">
    <property type="component" value="Chromosome"/>
</dbReference>
<dbReference type="EMBL" id="CP000698">
    <property type="protein sequence ID" value="ABQ26470.1"/>
    <property type="molecule type" value="Genomic_DNA"/>
</dbReference>
<name>A5G3V2_GEOUR</name>
<feature type="chain" id="PRO_5002681962" evidence="1">
    <location>
        <begin position="28"/>
        <end position="712"/>
    </location>
</feature>
<evidence type="ECO:0000313" key="2">
    <source>
        <dbReference type="EMBL" id="ABQ26470.1"/>
    </source>
</evidence>
<dbReference type="AlphaFoldDB" id="A5G3V2"/>
<dbReference type="HOGENOM" id="CLU_384850_0_0_7"/>
<dbReference type="SUPFAM" id="SSF56935">
    <property type="entry name" value="Porins"/>
    <property type="match status" value="2"/>
</dbReference>
<organism evidence="2 3">
    <name type="scientific">Geotalea uraniireducens (strain Rf4)</name>
    <name type="common">Geobacter uraniireducens</name>
    <dbReference type="NCBI Taxonomy" id="351605"/>
    <lineage>
        <taxon>Bacteria</taxon>
        <taxon>Pseudomonadati</taxon>
        <taxon>Thermodesulfobacteriota</taxon>
        <taxon>Desulfuromonadia</taxon>
        <taxon>Geobacterales</taxon>
        <taxon>Geobacteraceae</taxon>
        <taxon>Geotalea</taxon>
    </lineage>
</organism>
<keyword evidence="1" id="KW-0732">Signal</keyword>
<protein>
    <submittedName>
        <fullName evidence="2">Uncharacterized protein</fullName>
    </submittedName>
</protein>
<gene>
    <name evidence="2" type="ordered locus">Gura_2290</name>
</gene>
<reference evidence="2 3" key="1">
    <citation type="submission" date="2007-05" db="EMBL/GenBank/DDBJ databases">
        <title>Complete sequence of Geobacter uraniireducens Rf4.</title>
        <authorList>
            <consortium name="US DOE Joint Genome Institute"/>
            <person name="Copeland A."/>
            <person name="Lucas S."/>
            <person name="Lapidus A."/>
            <person name="Barry K."/>
            <person name="Detter J.C."/>
            <person name="Glavina del Rio T."/>
            <person name="Hammon N."/>
            <person name="Israni S."/>
            <person name="Dalin E."/>
            <person name="Tice H."/>
            <person name="Pitluck S."/>
            <person name="Chertkov O."/>
            <person name="Brettin T."/>
            <person name="Bruce D."/>
            <person name="Han C."/>
            <person name="Schmutz J."/>
            <person name="Larimer F."/>
            <person name="Land M."/>
            <person name="Hauser L."/>
            <person name="Kyrpides N."/>
            <person name="Mikhailova N."/>
            <person name="Shelobolina E."/>
            <person name="Aklujkar M."/>
            <person name="Lovley D."/>
            <person name="Richardson P."/>
        </authorList>
    </citation>
    <scope>NUCLEOTIDE SEQUENCE [LARGE SCALE GENOMIC DNA]</scope>
    <source>
        <strain evidence="2 3">Rf4</strain>
    </source>
</reference>
<keyword evidence="3" id="KW-1185">Reference proteome</keyword>
<sequence length="712" mass="79868">MTNLIRMTCLIVVTMFLLNLTATLTLAAENQNISPGVKPLNNDDNAENSSELGEGIQLEEESAAVKKVETHTILGGFTGYRFLSVDNYGGRAAQYDYLHSGLIGGGYFNSLGQDLKFALDGAILNDKDYHGDMLFDYGGEYRVHMRTESLFHNLAGEKLFDTPFQLGRADLRGALADYIPHQDDSLTKYGVRAEQDLASFRYKLHDFPLHMNLGYWRMVKEGASQLRFADIAFEGPENNFFARSRSVNRETHEGNLGFDTHLGPVDLIYNFQIRQFVNNAAQLRDDFAPRNNVQGVLDRTGGLQEHNEDPGSRYLAQTVKLHTSLAGGIVGAASYTYGKRDNLSTLSDTKGAEQASVNLHNVAGDFVYTPFKEFSLGLKYRRQEVDNNSPAFITNSFFVQNTLAVRPSISTEKDVIVATLSLRPNNLVTIKGEYKGEFLHRDLPSNSDERLNWFLNETQDTHRGTLALLIRPLKGLRLSARYNYTTTDHPSYGTSFANKHEGELLTNYNMTGRWGVTANYRSIRESNDQIERRTIVSIDPLKYALFSHLLSRDKATDNVTAGFWFVPVEKLTVSANYGYLHSSTDQAVLFTIVGAGSEAASNYTSKAQFYSLNTAYQYSDKSDISLTLQQVFSLSEFNPEIKSFTPNDNTTGIKDISHLKTVETSFSARGNYHLTKNLTCSLEYQLKDYNDKYSSLFDGTVHIVTAYVSTKW</sequence>
<dbReference type="STRING" id="351605.Gura_2290"/>
<evidence type="ECO:0000256" key="1">
    <source>
        <dbReference type="SAM" id="SignalP"/>
    </source>
</evidence>
<feature type="signal peptide" evidence="1">
    <location>
        <begin position="1"/>
        <end position="27"/>
    </location>
</feature>
<dbReference type="OrthoDB" id="5389672at2"/>
<accession>A5G3V2</accession>
<proteinExistence type="predicted"/>
<dbReference type="KEGG" id="gur:Gura_2290"/>
<evidence type="ECO:0000313" key="3">
    <source>
        <dbReference type="Proteomes" id="UP000006695"/>
    </source>
</evidence>
<dbReference type="RefSeq" id="WP_011939164.1">
    <property type="nucleotide sequence ID" value="NC_009483.1"/>
</dbReference>